<sequence length="73" mass="7427">MFVAASLKAAASPRAADVGREEICVVQPPATSSPHCRNTPHKAGPPMFVPNPDGAPRSSVKLGTCATNSVTVA</sequence>
<name>A0ACC1QC37_9APHY</name>
<protein>
    <submittedName>
        <fullName evidence="1">Uncharacterized protein</fullName>
    </submittedName>
</protein>
<dbReference type="EMBL" id="JANSHE010000048">
    <property type="protein sequence ID" value="KAJ3018259.1"/>
    <property type="molecule type" value="Genomic_DNA"/>
</dbReference>
<comment type="caution">
    <text evidence="1">The sequence shown here is derived from an EMBL/GenBank/DDBJ whole genome shotgun (WGS) entry which is preliminary data.</text>
</comment>
<reference evidence="1" key="1">
    <citation type="submission" date="2022-08" db="EMBL/GenBank/DDBJ databases">
        <title>Genome Sequence of Pycnoporus sanguineus.</title>
        <authorList>
            <person name="Buettner E."/>
        </authorList>
    </citation>
    <scope>NUCLEOTIDE SEQUENCE</scope>
    <source>
        <strain evidence="1">CG-C14</strain>
    </source>
</reference>
<organism evidence="1 2">
    <name type="scientific">Trametes sanguinea</name>
    <dbReference type="NCBI Taxonomy" id="158606"/>
    <lineage>
        <taxon>Eukaryota</taxon>
        <taxon>Fungi</taxon>
        <taxon>Dikarya</taxon>
        <taxon>Basidiomycota</taxon>
        <taxon>Agaricomycotina</taxon>
        <taxon>Agaricomycetes</taxon>
        <taxon>Polyporales</taxon>
        <taxon>Polyporaceae</taxon>
        <taxon>Trametes</taxon>
    </lineage>
</organism>
<evidence type="ECO:0000313" key="1">
    <source>
        <dbReference type="EMBL" id="KAJ3018259.1"/>
    </source>
</evidence>
<keyword evidence="2" id="KW-1185">Reference proteome</keyword>
<gene>
    <name evidence="1" type="ORF">NUW54_g378</name>
</gene>
<dbReference type="Proteomes" id="UP001144978">
    <property type="component" value="Unassembled WGS sequence"/>
</dbReference>
<accession>A0ACC1QC37</accession>
<evidence type="ECO:0000313" key="2">
    <source>
        <dbReference type="Proteomes" id="UP001144978"/>
    </source>
</evidence>
<proteinExistence type="predicted"/>